<dbReference type="Gene3D" id="1.20.120.1750">
    <property type="match status" value="1"/>
</dbReference>
<dbReference type="FunFam" id="3.30.40.10:FF:000230">
    <property type="entry name" value="RBR-type E3 ubiquitin transferase"/>
    <property type="match status" value="1"/>
</dbReference>
<dbReference type="GO" id="GO:0061630">
    <property type="term" value="F:ubiquitin protein ligase activity"/>
    <property type="evidence" value="ECO:0007669"/>
    <property type="project" value="UniProtKB-EC"/>
</dbReference>
<evidence type="ECO:0000256" key="4">
    <source>
        <dbReference type="ARBA" id="ARBA00004906"/>
    </source>
</evidence>
<evidence type="ECO:0000259" key="14">
    <source>
        <dbReference type="PROSITE" id="PS50089"/>
    </source>
</evidence>
<dbReference type="EMBL" id="JAYMYQ010000011">
    <property type="protein sequence ID" value="KAK7305346.1"/>
    <property type="molecule type" value="Genomic_DNA"/>
</dbReference>
<accession>A0AAN9PP80</accession>
<dbReference type="InterPro" id="IPR002867">
    <property type="entry name" value="IBR_dom"/>
</dbReference>
<dbReference type="InterPro" id="IPR001841">
    <property type="entry name" value="Znf_RING"/>
</dbReference>
<dbReference type="InterPro" id="IPR044066">
    <property type="entry name" value="TRIAD_supradom"/>
</dbReference>
<evidence type="ECO:0000256" key="3">
    <source>
        <dbReference type="ARBA" id="ARBA00003976"/>
    </source>
</evidence>
<evidence type="ECO:0000256" key="7">
    <source>
        <dbReference type="ARBA" id="ARBA00022679"/>
    </source>
</evidence>
<dbReference type="CDD" id="cd22582">
    <property type="entry name" value="BRcat_RBR_unk"/>
    <property type="match status" value="1"/>
</dbReference>
<comment type="similarity">
    <text evidence="5">Belongs to the RBR family. Ariadne subfamily.</text>
</comment>
<dbReference type="InterPro" id="IPR013083">
    <property type="entry name" value="Znf_RING/FYVE/PHD"/>
</dbReference>
<dbReference type="PROSITE" id="PS00518">
    <property type="entry name" value="ZF_RING_1"/>
    <property type="match status" value="1"/>
</dbReference>
<dbReference type="Pfam" id="PF01485">
    <property type="entry name" value="IBR"/>
    <property type="match status" value="2"/>
</dbReference>
<evidence type="ECO:0000256" key="9">
    <source>
        <dbReference type="ARBA" id="ARBA00022737"/>
    </source>
</evidence>
<comment type="catalytic activity">
    <reaction evidence="1">
        <text>[E2 ubiquitin-conjugating enzyme]-S-ubiquitinyl-L-cysteine + [acceptor protein]-L-lysine = [E2 ubiquitin-conjugating enzyme]-L-cysteine + [acceptor protein]-N(6)-ubiquitinyl-L-lysine.</text>
        <dbReference type="EC" id="2.3.2.31"/>
    </reaction>
</comment>
<evidence type="ECO:0000256" key="11">
    <source>
        <dbReference type="ARBA" id="ARBA00022786"/>
    </source>
</evidence>
<dbReference type="PROSITE" id="PS50089">
    <property type="entry name" value="ZF_RING_2"/>
    <property type="match status" value="1"/>
</dbReference>
<evidence type="ECO:0000256" key="8">
    <source>
        <dbReference type="ARBA" id="ARBA00022723"/>
    </source>
</evidence>
<comment type="function">
    <text evidence="3">Might act as an E3 ubiquitin-protein ligase, or as part of E3 complex, which accepts ubiquitin from specific E2 ubiquitin-conjugating enzymes and then transfers it to substrates.</text>
</comment>
<feature type="domain" description="RING-type" evidence="14">
    <location>
        <begin position="73"/>
        <end position="118"/>
    </location>
</feature>
<evidence type="ECO:0000256" key="6">
    <source>
        <dbReference type="ARBA" id="ARBA00012251"/>
    </source>
</evidence>
<evidence type="ECO:0000256" key="5">
    <source>
        <dbReference type="ARBA" id="ARBA00005884"/>
    </source>
</evidence>
<dbReference type="Gene3D" id="3.30.40.10">
    <property type="entry name" value="Zinc/RING finger domain, C3HC4 (zinc finger)"/>
    <property type="match status" value="1"/>
</dbReference>
<evidence type="ECO:0000313" key="17">
    <source>
        <dbReference type="Proteomes" id="UP001367508"/>
    </source>
</evidence>
<comment type="pathway">
    <text evidence="4">Protein modification; protein ubiquitination.</text>
</comment>
<evidence type="ECO:0000256" key="13">
    <source>
        <dbReference type="PROSITE-ProRule" id="PRU00175"/>
    </source>
</evidence>
<evidence type="ECO:0000256" key="2">
    <source>
        <dbReference type="ARBA" id="ARBA00001947"/>
    </source>
</evidence>
<dbReference type="GO" id="GO:0008270">
    <property type="term" value="F:zinc ion binding"/>
    <property type="evidence" value="ECO:0007669"/>
    <property type="project" value="UniProtKB-KW"/>
</dbReference>
<keyword evidence="10 13" id="KW-0863">Zinc-finger</keyword>
<keyword evidence="8" id="KW-0479">Metal-binding</keyword>
<dbReference type="GO" id="GO:0016567">
    <property type="term" value="P:protein ubiquitination"/>
    <property type="evidence" value="ECO:0007669"/>
    <property type="project" value="InterPro"/>
</dbReference>
<dbReference type="InterPro" id="IPR031127">
    <property type="entry name" value="E3_UB_ligase_RBR"/>
</dbReference>
<dbReference type="SMART" id="SM00647">
    <property type="entry name" value="IBR"/>
    <property type="match status" value="2"/>
</dbReference>
<feature type="domain" description="RING-type" evidence="15">
    <location>
        <begin position="69"/>
        <end position="278"/>
    </location>
</feature>
<dbReference type="PROSITE" id="PS51873">
    <property type="entry name" value="TRIAD"/>
    <property type="match status" value="1"/>
</dbReference>
<dbReference type="Proteomes" id="UP001367508">
    <property type="component" value="Unassembled WGS sequence"/>
</dbReference>
<keyword evidence="11" id="KW-0833">Ubl conjugation pathway</keyword>
<keyword evidence="17" id="KW-1185">Reference proteome</keyword>
<evidence type="ECO:0000313" key="16">
    <source>
        <dbReference type="EMBL" id="KAK7305346.1"/>
    </source>
</evidence>
<evidence type="ECO:0000256" key="12">
    <source>
        <dbReference type="ARBA" id="ARBA00022833"/>
    </source>
</evidence>
<name>A0AAN9PP80_CANGL</name>
<keyword evidence="7" id="KW-0808">Transferase</keyword>
<evidence type="ECO:0000256" key="1">
    <source>
        <dbReference type="ARBA" id="ARBA00001798"/>
    </source>
</evidence>
<proteinExistence type="inferred from homology"/>
<protein>
    <recommendedName>
        <fullName evidence="6">RBR-type E3 ubiquitin transferase</fullName>
        <ecNumber evidence="6">2.3.2.31</ecNumber>
    </recommendedName>
</protein>
<comment type="caution">
    <text evidence="16">The sequence shown here is derived from an EMBL/GenBank/DDBJ whole genome shotgun (WGS) entry which is preliminary data.</text>
</comment>
<dbReference type="SUPFAM" id="SSF57850">
    <property type="entry name" value="RING/U-box"/>
    <property type="match status" value="3"/>
</dbReference>
<dbReference type="EC" id="2.3.2.31" evidence="6"/>
<dbReference type="AlphaFoldDB" id="A0AAN9PP80"/>
<evidence type="ECO:0000256" key="10">
    <source>
        <dbReference type="ARBA" id="ARBA00022771"/>
    </source>
</evidence>
<keyword evidence="12" id="KW-0862">Zinc</keyword>
<keyword evidence="9" id="KW-0677">Repeat</keyword>
<gene>
    <name evidence="16" type="ORF">VNO77_43251</name>
</gene>
<comment type="cofactor">
    <cofactor evidence="2">
        <name>Zn(2+)</name>
        <dbReference type="ChEBI" id="CHEBI:29105"/>
    </cofactor>
</comment>
<reference evidence="16 17" key="1">
    <citation type="submission" date="2024-01" db="EMBL/GenBank/DDBJ databases">
        <title>The genomes of 5 underutilized Papilionoideae crops provide insights into root nodulation and disease resistanc.</title>
        <authorList>
            <person name="Jiang F."/>
        </authorList>
    </citation>
    <scope>NUCLEOTIDE SEQUENCE [LARGE SCALE GENOMIC DNA]</scope>
    <source>
        <strain evidence="16">LVBAO_FW01</strain>
        <tissue evidence="16">Leaves</tissue>
    </source>
</reference>
<dbReference type="InterPro" id="IPR017907">
    <property type="entry name" value="Znf_RING_CS"/>
</dbReference>
<sequence length="278" mass="32211">MVAGAEQEPQDHNANRHHLLLTLLEQLNKVIKLIKDWFQQQIMAQVHFMGYQNFLERKSKSPLDDVQSSQFLCGICFDYKPVSDMFKEGKCNHPFCSECISKHVATKIHQNILKVNCPNQNCSIELKPEYLQTILPKEVIVRWESARCESLIIGSEKTYCPFKDCSVLLVDDGGEVVRSAECPSCHRLFCAQCKVPWHGRMSCKEFQKLKRNKDEKELDKKFFKLAKGKMWPKCPNCSMFVQRRGGCEHMTCRCGSNFCYNCGENWKFGHLCNKPRSK</sequence>
<evidence type="ECO:0000259" key="15">
    <source>
        <dbReference type="PROSITE" id="PS51873"/>
    </source>
</evidence>
<dbReference type="CDD" id="cd22584">
    <property type="entry name" value="Rcat_RBR_unk"/>
    <property type="match status" value="1"/>
</dbReference>
<dbReference type="PANTHER" id="PTHR11685">
    <property type="entry name" value="RBR FAMILY RING FINGER AND IBR DOMAIN-CONTAINING"/>
    <property type="match status" value="1"/>
</dbReference>
<organism evidence="16 17">
    <name type="scientific">Canavalia gladiata</name>
    <name type="common">Sword bean</name>
    <name type="synonym">Dolichos gladiatus</name>
    <dbReference type="NCBI Taxonomy" id="3824"/>
    <lineage>
        <taxon>Eukaryota</taxon>
        <taxon>Viridiplantae</taxon>
        <taxon>Streptophyta</taxon>
        <taxon>Embryophyta</taxon>
        <taxon>Tracheophyta</taxon>
        <taxon>Spermatophyta</taxon>
        <taxon>Magnoliopsida</taxon>
        <taxon>eudicotyledons</taxon>
        <taxon>Gunneridae</taxon>
        <taxon>Pentapetalae</taxon>
        <taxon>rosids</taxon>
        <taxon>fabids</taxon>
        <taxon>Fabales</taxon>
        <taxon>Fabaceae</taxon>
        <taxon>Papilionoideae</taxon>
        <taxon>50 kb inversion clade</taxon>
        <taxon>NPAAA clade</taxon>
        <taxon>indigoferoid/millettioid clade</taxon>
        <taxon>Phaseoleae</taxon>
        <taxon>Canavalia</taxon>
    </lineage>
</organism>